<name>A0A5B8MB65_9CHLO</name>
<dbReference type="AlphaFoldDB" id="A0A5B8MB65"/>
<sequence>MTMSRKKIGSSLLVLLVLGMALSTADATGARLDLGSRRRQLQRTVYYGLKDQLRDVDKKIADTQKLMGKVEDGHLLVDPSTKEGAKEHQHVYRQLQYLQKARREIQRRIQYEENLKRKCAEQQRKIQQHQFHQQGSSASAVHSAMQLSPECSKVGYTSG</sequence>
<proteinExistence type="predicted"/>
<feature type="chain" id="PRO_5036138495" evidence="1">
    <location>
        <begin position="28"/>
        <end position="159"/>
    </location>
</feature>
<dbReference type="Proteomes" id="UP000316726">
    <property type="component" value="Chromosome 1"/>
</dbReference>
<dbReference type="EMBL" id="HBHL01002943">
    <property type="protein sequence ID" value="CAD9712963.1"/>
    <property type="molecule type" value="Transcribed_RNA"/>
</dbReference>
<keyword evidence="1" id="KW-0732">Signal</keyword>
<evidence type="ECO:0000313" key="2">
    <source>
        <dbReference type="EMBL" id="CAD9712963.1"/>
    </source>
</evidence>
<reference evidence="3 4" key="1">
    <citation type="submission" date="2018-07" db="EMBL/GenBank/DDBJ databases">
        <title>The complete nuclear genome of the prasinophyte Chloropicon primus (CCMP1205).</title>
        <authorList>
            <person name="Pombert J.-F."/>
            <person name="Otis C."/>
            <person name="Turmel M."/>
            <person name="Lemieux C."/>
        </authorList>
    </citation>
    <scope>NUCLEOTIDE SEQUENCE [LARGE SCALE GENOMIC DNA]</scope>
    <source>
        <strain evidence="3 4">CCMP1205</strain>
    </source>
</reference>
<reference evidence="2" key="2">
    <citation type="submission" date="2021-01" db="EMBL/GenBank/DDBJ databases">
        <authorList>
            <person name="Corre E."/>
            <person name="Pelletier E."/>
            <person name="Niang G."/>
            <person name="Scheremetjew M."/>
            <person name="Finn R."/>
            <person name="Kale V."/>
            <person name="Holt S."/>
            <person name="Cochrane G."/>
            <person name="Meng A."/>
            <person name="Brown T."/>
            <person name="Cohen L."/>
        </authorList>
    </citation>
    <scope>NUCLEOTIDE SEQUENCE</scope>
    <source>
        <strain evidence="2">CCMP1205</strain>
    </source>
</reference>
<protein>
    <submittedName>
        <fullName evidence="3">Uncharacterized protein</fullName>
    </submittedName>
</protein>
<evidence type="ECO:0000313" key="4">
    <source>
        <dbReference type="Proteomes" id="UP000316726"/>
    </source>
</evidence>
<keyword evidence="4" id="KW-1185">Reference proteome</keyword>
<evidence type="ECO:0000313" key="3">
    <source>
        <dbReference type="EMBL" id="QDZ17626.1"/>
    </source>
</evidence>
<organism evidence="3 4">
    <name type="scientific">Chloropicon primus</name>
    <dbReference type="NCBI Taxonomy" id="1764295"/>
    <lineage>
        <taxon>Eukaryota</taxon>
        <taxon>Viridiplantae</taxon>
        <taxon>Chlorophyta</taxon>
        <taxon>Chloropicophyceae</taxon>
        <taxon>Chloropicales</taxon>
        <taxon>Chloropicaceae</taxon>
        <taxon>Chloropicon</taxon>
    </lineage>
</organism>
<accession>A0A5B8MB65</accession>
<evidence type="ECO:0000256" key="1">
    <source>
        <dbReference type="SAM" id="SignalP"/>
    </source>
</evidence>
<feature type="signal peptide" evidence="1">
    <location>
        <begin position="1"/>
        <end position="27"/>
    </location>
</feature>
<gene>
    <name evidence="3" type="ORF">A3770_01p01440</name>
    <name evidence="2" type="ORF">CPRI1469_LOCUS1812</name>
</gene>
<dbReference type="EMBL" id="CP031034">
    <property type="protein sequence ID" value="QDZ17626.1"/>
    <property type="molecule type" value="Genomic_DNA"/>
</dbReference>